<feature type="compositionally biased region" description="Basic and acidic residues" evidence="2">
    <location>
        <begin position="95"/>
        <end position="112"/>
    </location>
</feature>
<dbReference type="RefSeq" id="WP_111334727.1">
    <property type="nucleotide sequence ID" value="NZ_CP030032.1"/>
</dbReference>
<reference evidence="4 5" key="1">
    <citation type="submission" date="2018-06" db="EMBL/GenBank/DDBJ databases">
        <title>Lujinxingia sediminis gen. nov. sp. nov., a new facultative anaerobic member of the class Deltaproteobacteria, and proposal of Lujinxingaceae fam. nov.</title>
        <authorList>
            <person name="Guo L.-Y."/>
            <person name="Li C.-M."/>
            <person name="Wang S."/>
            <person name="Du Z.-J."/>
        </authorList>
    </citation>
    <scope>NUCLEOTIDE SEQUENCE [LARGE SCALE GENOMIC DNA]</scope>
    <source>
        <strain evidence="4 5">FA350</strain>
    </source>
</reference>
<feature type="compositionally biased region" description="Low complexity" evidence="2">
    <location>
        <begin position="65"/>
        <end position="87"/>
    </location>
</feature>
<dbReference type="KEGG" id="bsed:DN745_10785"/>
<dbReference type="OrthoDB" id="5514152at2"/>
<protein>
    <submittedName>
        <fullName evidence="4">Uncharacterized protein</fullName>
    </submittedName>
</protein>
<dbReference type="AlphaFoldDB" id="A0A2Z4FM16"/>
<evidence type="ECO:0000313" key="4">
    <source>
        <dbReference type="EMBL" id="AWV89796.1"/>
    </source>
</evidence>
<dbReference type="Proteomes" id="UP000249799">
    <property type="component" value="Chromosome"/>
</dbReference>
<sequence length="326" mass="34872">MKKRSISLLAASLLVLTVSQSASAQETPDAQAEQAAPASSEETAVAQAQDEAPASDDAEQDAPAEDAQSAEAAPSAAAVGEAPAAEPLTGPGGKPLREDYPGTEESKRARMDTERIEGLTFNEGETAEDVYDLRIRELETKVDDLKETVFRSKTRIVLLKETVLNSTISGSRAIVSHQNELGNTYVLEHALYSLDGARIFNEKDKDGTLSDRGQFDVFKGAIAPGTHRISVMMELKGSGYKLFNYMDGYKFRVQDSCEFTAQEGRGVTVKVRLYEKGGALTSYEDRLGVDCTVNLVALSEAEVVDAKAEVSTDPAAAAVESAPDAP</sequence>
<dbReference type="EMBL" id="CP030032">
    <property type="protein sequence ID" value="AWV89796.1"/>
    <property type="molecule type" value="Genomic_DNA"/>
</dbReference>
<gene>
    <name evidence="4" type="ORF">DN745_10785</name>
</gene>
<proteinExistence type="predicted"/>
<accession>A0A2Z4FM16</accession>
<evidence type="ECO:0000256" key="3">
    <source>
        <dbReference type="SAM" id="SignalP"/>
    </source>
</evidence>
<feature type="compositionally biased region" description="Acidic residues" evidence="2">
    <location>
        <begin position="53"/>
        <end position="64"/>
    </location>
</feature>
<evidence type="ECO:0000256" key="2">
    <source>
        <dbReference type="SAM" id="MobiDB-lite"/>
    </source>
</evidence>
<feature type="chain" id="PRO_5043489895" evidence="3">
    <location>
        <begin position="25"/>
        <end position="326"/>
    </location>
</feature>
<feature type="coiled-coil region" evidence="1">
    <location>
        <begin position="128"/>
        <end position="155"/>
    </location>
</feature>
<feature type="signal peptide" evidence="3">
    <location>
        <begin position="1"/>
        <end position="24"/>
    </location>
</feature>
<name>A0A2Z4FM16_9DELT</name>
<feature type="compositionally biased region" description="Low complexity" evidence="2">
    <location>
        <begin position="20"/>
        <end position="52"/>
    </location>
</feature>
<keyword evidence="5" id="KW-1185">Reference proteome</keyword>
<evidence type="ECO:0000313" key="5">
    <source>
        <dbReference type="Proteomes" id="UP000249799"/>
    </source>
</evidence>
<keyword evidence="3" id="KW-0732">Signal</keyword>
<feature type="region of interest" description="Disordered" evidence="2">
    <location>
        <begin position="20"/>
        <end position="112"/>
    </location>
</feature>
<organism evidence="4 5">
    <name type="scientific">Bradymonas sediminis</name>
    <dbReference type="NCBI Taxonomy" id="1548548"/>
    <lineage>
        <taxon>Bacteria</taxon>
        <taxon>Deltaproteobacteria</taxon>
        <taxon>Bradymonadales</taxon>
        <taxon>Bradymonadaceae</taxon>
        <taxon>Bradymonas</taxon>
    </lineage>
</organism>
<keyword evidence="1" id="KW-0175">Coiled coil</keyword>
<evidence type="ECO:0000256" key="1">
    <source>
        <dbReference type="SAM" id="Coils"/>
    </source>
</evidence>